<name>A0ABR8C2D3_APHFL</name>
<comment type="caution">
    <text evidence="1">The sequence shown here is derived from an EMBL/GenBank/DDBJ whole genome shotgun (WGS) entry which is preliminary data.</text>
</comment>
<dbReference type="Proteomes" id="UP000606721">
    <property type="component" value="Unassembled WGS sequence"/>
</dbReference>
<evidence type="ECO:0000313" key="1">
    <source>
        <dbReference type="EMBL" id="MBD2281192.1"/>
    </source>
</evidence>
<proteinExistence type="predicted"/>
<reference evidence="1 2" key="1">
    <citation type="journal article" date="2020" name="ISME J.">
        <title>Comparative genomics reveals insights into cyanobacterial evolution and habitat adaptation.</title>
        <authorList>
            <person name="Chen M.Y."/>
            <person name="Teng W.K."/>
            <person name="Zhao L."/>
            <person name="Hu C.X."/>
            <person name="Zhou Y.K."/>
            <person name="Han B.P."/>
            <person name="Song L.R."/>
            <person name="Shu W.S."/>
        </authorList>
    </citation>
    <scope>NUCLEOTIDE SEQUENCE [LARGE SCALE GENOMIC DNA]</scope>
    <source>
        <strain evidence="1 2">FACHB-1040</strain>
    </source>
</reference>
<keyword evidence="2" id="KW-1185">Reference proteome</keyword>
<organism evidence="1 2">
    <name type="scientific">Aphanizomenon flos-aquae FACHB-1040</name>
    <dbReference type="NCBI Taxonomy" id="2692887"/>
    <lineage>
        <taxon>Bacteria</taxon>
        <taxon>Bacillati</taxon>
        <taxon>Cyanobacteriota</taxon>
        <taxon>Cyanophyceae</taxon>
        <taxon>Nostocales</taxon>
        <taxon>Aphanizomenonaceae</taxon>
        <taxon>Aphanizomenon</taxon>
    </lineage>
</organism>
<gene>
    <name evidence="1" type="ORF">H6F99_23840</name>
</gene>
<dbReference type="RefSeq" id="WP_190384426.1">
    <property type="nucleotide sequence ID" value="NZ_JACJQT010000097.1"/>
</dbReference>
<dbReference type="EMBL" id="JACJQT010000097">
    <property type="protein sequence ID" value="MBD2281192.1"/>
    <property type="molecule type" value="Genomic_DNA"/>
</dbReference>
<sequence>MIRKQMIQEKLKNLTEEQLNQVYGIIEQLSDAENAVKKPSLMSKLRKIKIDAPEDFSIQVSVSLGRDVSEG</sequence>
<evidence type="ECO:0000313" key="2">
    <source>
        <dbReference type="Proteomes" id="UP000606721"/>
    </source>
</evidence>
<accession>A0ABR8C2D3</accession>
<protein>
    <submittedName>
        <fullName evidence="1">Uncharacterized protein</fullName>
    </submittedName>
</protein>